<gene>
    <name evidence="1" type="ORF">SWZG_00138</name>
</gene>
<proteinExistence type="predicted"/>
<protein>
    <recommendedName>
        <fullName evidence="3">Tail completion and sheath stabilizer protein</fullName>
    </recommendedName>
</protein>
<evidence type="ECO:0000313" key="1">
    <source>
        <dbReference type="EMBL" id="AGH31647.1"/>
    </source>
</evidence>
<sequence>MACNFPNQINNRNFLAPVGFKFTLSKNPKIPFFCNSARIPEISLGSAIQPTYLKDLDVPGDKLSYGDFSLRFLVDENMENYMAVHNWLTGLGFPETTQQFKDLVTNDDGVRDLKEQFSDGSLHILNSNFRDVAIVKFRDLFPTYLTSLDFEASDTDISYFTAEVTFKYTIYNVLAADNRTPL</sequence>
<reference evidence="1 2" key="1">
    <citation type="submission" date="2010-10" db="EMBL/GenBank/DDBJ databases">
        <title>The Genome Sequence of Synechococcus phage S-SKS1.</title>
        <authorList>
            <consortium name="The Broad Institute Genome Sequencing Platform"/>
            <person name="Henn M.R."/>
            <person name="Clokie M."/>
            <person name="Levin J."/>
            <person name="Malboeuf C."/>
            <person name="Casali M."/>
            <person name="Russ C."/>
            <person name="Lennon N."/>
            <person name="Chapman S.B."/>
            <person name="Erlich R."/>
            <person name="Young S.K."/>
            <person name="Yandava C."/>
            <person name="Zeng Q."/>
            <person name="Alvarado L."/>
            <person name="Anderson S."/>
            <person name="Berlin A."/>
            <person name="Chen Z."/>
            <person name="Freedman E."/>
            <person name="Gellesch M."/>
            <person name="Goldberg J."/>
            <person name="Green L."/>
            <person name="Griggs A."/>
            <person name="Gujja S."/>
            <person name="Heilman E.R."/>
            <person name="Heiman D."/>
            <person name="Hollinger A."/>
            <person name="Howarth C."/>
            <person name="Larson L."/>
            <person name="Mehta T."/>
            <person name="Pearson M."/>
            <person name="Roberts A."/>
            <person name="Ryan E."/>
            <person name="Saif S."/>
            <person name="Shea T."/>
            <person name="Shenoy N."/>
            <person name="Sisk P."/>
            <person name="Stolte C."/>
            <person name="Sykes S."/>
            <person name="White J."/>
            <person name="Haas B."/>
            <person name="Nusbaum C."/>
            <person name="Birren B."/>
        </authorList>
    </citation>
    <scope>NUCLEOTIDE SEQUENCE [LARGE SCALE GENOMIC DNA]</scope>
</reference>
<dbReference type="OrthoDB" id="11402at10239"/>
<dbReference type="EMBL" id="HQ633071">
    <property type="protein sequence ID" value="AGH31647.1"/>
    <property type="molecule type" value="Genomic_DNA"/>
</dbReference>
<dbReference type="GeneID" id="15011049"/>
<evidence type="ECO:0008006" key="3">
    <source>
        <dbReference type="Google" id="ProtNLM"/>
    </source>
</evidence>
<dbReference type="Proteomes" id="UP000201252">
    <property type="component" value="Segment"/>
</dbReference>
<evidence type="ECO:0000313" key="2">
    <source>
        <dbReference type="Proteomes" id="UP000201252"/>
    </source>
</evidence>
<dbReference type="RefSeq" id="YP_007674499.1">
    <property type="nucleotide sequence ID" value="NC_020851.1"/>
</dbReference>
<dbReference type="KEGG" id="vg:15011049"/>
<organism evidence="1 2">
    <name type="scientific">Synechococcus phage S-SKS1</name>
    <dbReference type="NCBI Taxonomy" id="754042"/>
    <lineage>
        <taxon>Viruses</taxon>
        <taxon>Duplodnaviria</taxon>
        <taxon>Heunggongvirae</taxon>
        <taxon>Uroviricota</taxon>
        <taxon>Caudoviricetes</taxon>
        <taxon>Llyrvirus</taxon>
        <taxon>Llyrvirus SSKS1</taxon>
    </lineage>
</organism>
<accession>M4R1N5</accession>
<name>M4R1N5_9CAUD</name>
<keyword evidence="2" id="KW-1185">Reference proteome</keyword>